<dbReference type="Proteomes" id="UP001396334">
    <property type="component" value="Unassembled WGS sequence"/>
</dbReference>
<dbReference type="InterPro" id="IPR000719">
    <property type="entry name" value="Prot_kinase_dom"/>
</dbReference>
<dbReference type="EMBL" id="JBBPBN010000020">
    <property type="protein sequence ID" value="KAK9017074.1"/>
    <property type="molecule type" value="Genomic_DNA"/>
</dbReference>
<feature type="region of interest" description="Disordered" evidence="7">
    <location>
        <begin position="53"/>
        <end position="91"/>
    </location>
</feature>
<dbReference type="Gene3D" id="1.10.510.10">
    <property type="entry name" value="Transferase(Phosphotransferase) domain 1"/>
    <property type="match status" value="2"/>
</dbReference>
<evidence type="ECO:0000256" key="5">
    <source>
        <dbReference type="ARBA" id="ARBA00022840"/>
    </source>
</evidence>
<keyword evidence="1" id="KW-0723">Serine/threonine-protein kinase</keyword>
<sequence length="504" mass="55690">MLKEVQVLIYLLLLLRAEVAAELLTHVTNPAQQTSDSRGLVVFMADVNARKHASLSKSSNDSGERRGKNSEGGVVRARHKRLGKKLSRHSSVQELRALNAQDKKKHGLSPTGVIEASLELGLESGITSPGGSPKAETRCAHSAALSNWRKLFTLLKRKPDKHLHTFPPFTVPKLSRKNNRSTKETPMLRELYNLKSSLENFSLSQLRVATGNFNRENIIGRGGYAEVYKGRLKNGKLIAVKRLTKGTPDERTAGFLSELGIIAHVNHPNTAKLIGCCIEGGMYLVFQLSPLGSLASALHGSKGTLDWSKRYKIALGTADGLTYLHETCERRIIHRDIKADNILLTENFEPQSANLPSRFAISASPSGYLNSGLTTTCRSLKALSGRKAIDDQQQSLVTWAKPLLDENDIKELLDPVLGDDYDAEEVDRMALTASLCIEQSPILRPQMSQVVILLRGDEYAAEYYKESQNQPHHSTHSNEICDAQEYNSAELNNINRLREIALGS</sequence>
<dbReference type="Gene3D" id="3.30.200.20">
    <property type="entry name" value="Phosphorylase Kinase, domain 1"/>
    <property type="match status" value="1"/>
</dbReference>
<comment type="caution">
    <text evidence="10">The sequence shown here is derived from an EMBL/GenBank/DDBJ whole genome shotgun (WGS) entry which is preliminary data.</text>
</comment>
<evidence type="ECO:0000256" key="4">
    <source>
        <dbReference type="ARBA" id="ARBA00022777"/>
    </source>
</evidence>
<evidence type="ECO:0000256" key="1">
    <source>
        <dbReference type="ARBA" id="ARBA00022527"/>
    </source>
</evidence>
<dbReference type="SMART" id="SM00220">
    <property type="entry name" value="S_TKc"/>
    <property type="match status" value="1"/>
</dbReference>
<dbReference type="InterPro" id="IPR008271">
    <property type="entry name" value="Ser/Thr_kinase_AS"/>
</dbReference>
<keyword evidence="3 6" id="KW-0547">Nucleotide-binding</keyword>
<feature type="chain" id="PRO_5046814624" description="Protein kinase domain-containing protein" evidence="8">
    <location>
        <begin position="22"/>
        <end position="504"/>
    </location>
</feature>
<organism evidence="10 11">
    <name type="scientific">Hibiscus sabdariffa</name>
    <name type="common">roselle</name>
    <dbReference type="NCBI Taxonomy" id="183260"/>
    <lineage>
        <taxon>Eukaryota</taxon>
        <taxon>Viridiplantae</taxon>
        <taxon>Streptophyta</taxon>
        <taxon>Embryophyta</taxon>
        <taxon>Tracheophyta</taxon>
        <taxon>Spermatophyta</taxon>
        <taxon>Magnoliopsida</taxon>
        <taxon>eudicotyledons</taxon>
        <taxon>Gunneridae</taxon>
        <taxon>Pentapetalae</taxon>
        <taxon>rosids</taxon>
        <taxon>malvids</taxon>
        <taxon>Malvales</taxon>
        <taxon>Malvaceae</taxon>
        <taxon>Malvoideae</taxon>
        <taxon>Hibiscus</taxon>
    </lineage>
</organism>
<keyword evidence="2" id="KW-0808">Transferase</keyword>
<keyword evidence="4" id="KW-0418">Kinase</keyword>
<evidence type="ECO:0000256" key="6">
    <source>
        <dbReference type="PROSITE-ProRule" id="PRU10141"/>
    </source>
</evidence>
<feature type="compositionally biased region" description="Basic residues" evidence="7">
    <location>
        <begin position="76"/>
        <end position="88"/>
    </location>
</feature>
<name>A0ABR2RWF4_9ROSI</name>
<evidence type="ECO:0000313" key="11">
    <source>
        <dbReference type="Proteomes" id="UP001396334"/>
    </source>
</evidence>
<feature type="binding site" evidence="6">
    <location>
        <position position="241"/>
    </location>
    <ligand>
        <name>ATP</name>
        <dbReference type="ChEBI" id="CHEBI:30616"/>
    </ligand>
</feature>
<dbReference type="PROSITE" id="PS50011">
    <property type="entry name" value="PROTEIN_KINASE_DOM"/>
    <property type="match status" value="1"/>
</dbReference>
<evidence type="ECO:0000259" key="9">
    <source>
        <dbReference type="PROSITE" id="PS50011"/>
    </source>
</evidence>
<proteinExistence type="predicted"/>
<dbReference type="InterPro" id="IPR017441">
    <property type="entry name" value="Protein_kinase_ATP_BS"/>
</dbReference>
<keyword evidence="8" id="KW-0732">Signal</keyword>
<evidence type="ECO:0000313" key="10">
    <source>
        <dbReference type="EMBL" id="KAK9017074.1"/>
    </source>
</evidence>
<feature type="signal peptide" evidence="8">
    <location>
        <begin position="1"/>
        <end position="21"/>
    </location>
</feature>
<accession>A0ABR2RWF4</accession>
<evidence type="ECO:0000256" key="2">
    <source>
        <dbReference type="ARBA" id="ARBA00022679"/>
    </source>
</evidence>
<gene>
    <name evidence="10" type="ORF">V6N11_079560</name>
</gene>
<protein>
    <recommendedName>
        <fullName evidence="9">Protein kinase domain-containing protein</fullName>
    </recommendedName>
</protein>
<reference evidence="10 11" key="1">
    <citation type="journal article" date="2024" name="G3 (Bethesda)">
        <title>Genome assembly of Hibiscus sabdariffa L. provides insights into metabolisms of medicinal natural products.</title>
        <authorList>
            <person name="Kim T."/>
        </authorList>
    </citation>
    <scope>NUCLEOTIDE SEQUENCE [LARGE SCALE GENOMIC DNA]</scope>
    <source>
        <strain evidence="10">TK-2024</strain>
        <tissue evidence="10">Old leaves</tissue>
    </source>
</reference>
<dbReference type="Pfam" id="PF07714">
    <property type="entry name" value="PK_Tyr_Ser-Thr"/>
    <property type="match status" value="1"/>
</dbReference>
<dbReference type="InterPro" id="IPR046958">
    <property type="entry name" value="RBK1/2/STUNTED"/>
</dbReference>
<evidence type="ECO:0000256" key="3">
    <source>
        <dbReference type="ARBA" id="ARBA00022741"/>
    </source>
</evidence>
<dbReference type="PANTHER" id="PTHR47987">
    <property type="entry name" value="OS08G0249100 PROTEIN"/>
    <property type="match status" value="1"/>
</dbReference>
<dbReference type="PROSITE" id="PS00108">
    <property type="entry name" value="PROTEIN_KINASE_ST"/>
    <property type="match status" value="1"/>
</dbReference>
<feature type="domain" description="Protein kinase" evidence="9">
    <location>
        <begin position="213"/>
        <end position="504"/>
    </location>
</feature>
<keyword evidence="5 6" id="KW-0067">ATP-binding</keyword>
<keyword evidence="11" id="KW-1185">Reference proteome</keyword>
<evidence type="ECO:0000256" key="7">
    <source>
        <dbReference type="SAM" id="MobiDB-lite"/>
    </source>
</evidence>
<dbReference type="InterPro" id="IPR011009">
    <property type="entry name" value="Kinase-like_dom_sf"/>
</dbReference>
<dbReference type="PROSITE" id="PS00107">
    <property type="entry name" value="PROTEIN_KINASE_ATP"/>
    <property type="match status" value="1"/>
</dbReference>
<dbReference type="SUPFAM" id="SSF56112">
    <property type="entry name" value="Protein kinase-like (PK-like)"/>
    <property type="match status" value="1"/>
</dbReference>
<dbReference type="InterPro" id="IPR001245">
    <property type="entry name" value="Ser-Thr/Tyr_kinase_cat_dom"/>
</dbReference>
<dbReference type="PANTHER" id="PTHR47987:SF14">
    <property type="entry name" value="RECEPTOR-LIKE CYTOSOLIC SERINE_THREONINE-PROTEIN KINASE RBK2"/>
    <property type="match status" value="1"/>
</dbReference>
<evidence type="ECO:0000256" key="8">
    <source>
        <dbReference type="SAM" id="SignalP"/>
    </source>
</evidence>